<dbReference type="SMART" id="SM00878">
    <property type="entry name" value="Biotin_carb_C"/>
    <property type="match status" value="1"/>
</dbReference>
<dbReference type="FunFam" id="3.40.50.20:FF:000010">
    <property type="entry name" value="Propionyl-CoA carboxylase subunit alpha"/>
    <property type="match status" value="1"/>
</dbReference>
<keyword evidence="5" id="KW-0460">Magnesium</keyword>
<dbReference type="InterPro" id="IPR005479">
    <property type="entry name" value="CPAse_ATP-bd"/>
</dbReference>
<dbReference type="NCBIfam" id="NF006367">
    <property type="entry name" value="PRK08591.1"/>
    <property type="match status" value="1"/>
</dbReference>
<keyword evidence="2" id="KW-0479">Metal-binding</keyword>
<reference evidence="10 11" key="1">
    <citation type="submission" date="2016-11" db="EMBL/GenBank/DDBJ databases">
        <authorList>
            <person name="Jaros S."/>
            <person name="Januszkiewicz K."/>
            <person name="Wedrychowicz H."/>
        </authorList>
    </citation>
    <scope>NUCLEOTIDE SEQUENCE [LARGE SCALE GENOMIC DNA]</scope>
    <source>
        <strain evidence="10 11">DSM 26991</strain>
    </source>
</reference>
<dbReference type="Proteomes" id="UP000184509">
    <property type="component" value="Unassembled WGS sequence"/>
</dbReference>
<dbReference type="InterPro" id="IPR016185">
    <property type="entry name" value="PreATP-grasp_dom_sf"/>
</dbReference>
<evidence type="ECO:0000259" key="8">
    <source>
        <dbReference type="PROSITE" id="PS50975"/>
    </source>
</evidence>
<dbReference type="PROSITE" id="PS50975">
    <property type="entry name" value="ATP_GRASP"/>
    <property type="match status" value="1"/>
</dbReference>
<sequence length="568" mass="63964">MPLAFCREGIQDESESEDLPFVKSLYPRGLGIKQTLLNLIFENYTGIVPFFWVEQIVVPNMENMIKRILVANRGEIAVRVMRSCREMEIESIAIFSEADRTAKHVLYADEAYCVGGAASKDSYLNIEKIIEVAKAHQVDAIHPGYGFLSENSSFASRCKEEGIIFIGPNAETMDLMGDKISARKQMIKANVPVVPGTEQSLKDVNEAIDVCNKIGYPVMLKASMGGGGKGMRLIHSESEVEEAYTTAKSEALSSFGDDTVYLEKFVEEPHHIEFQILGDNYGNVIHLCERECSVQRRNQKIVEESPSPFVTPELREKMGNAAVAAAKAVNYIGAGTIEFLVDKNRNFYFLEMNTRLQVEHPITEEVLGVDLVKEQIHVANGVPLRLKQEDIQQRGHAIECRICAEDAEFNFMPCPGVIRQITEPNGIGVRIDSYVYEGYEIPIHYDPMIGKLIVWAVNRTYAIERMRRVLHEYKITGVKTNISYLRSIMDTPDFVNGKYDTGFIQKNAERLQKGLSTDDGTETENVAMIAAYIDYLMNLEENSSSQGTDNRPISRWREFGLHKGVLRI</sequence>
<dbReference type="NCBIfam" id="TIGR00514">
    <property type="entry name" value="accC"/>
    <property type="match status" value="1"/>
</dbReference>
<dbReference type="GO" id="GO:0046872">
    <property type="term" value="F:metal ion binding"/>
    <property type="evidence" value="ECO:0007669"/>
    <property type="project" value="UniProtKB-KW"/>
</dbReference>
<dbReference type="Gene3D" id="3.30.470.20">
    <property type="entry name" value="ATP-grasp fold, B domain"/>
    <property type="match status" value="1"/>
</dbReference>
<dbReference type="PANTHER" id="PTHR45007">
    <property type="entry name" value="CARBOXYLASE, PUTATIVE (AFU_ORTHOLOGUE AFUA_5G07570)-RELATED"/>
    <property type="match status" value="1"/>
</dbReference>
<feature type="domain" description="Biotin carboxylation" evidence="9">
    <location>
        <begin position="64"/>
        <end position="509"/>
    </location>
</feature>
<protein>
    <submittedName>
        <fullName evidence="10">Biotin carboxylase</fullName>
    </submittedName>
</protein>
<dbReference type="GO" id="GO:0005524">
    <property type="term" value="F:ATP binding"/>
    <property type="evidence" value="ECO:0007669"/>
    <property type="project" value="UniProtKB-UniRule"/>
</dbReference>
<dbReference type="Pfam" id="PF00289">
    <property type="entry name" value="Biotin_carb_N"/>
    <property type="match status" value="1"/>
</dbReference>
<dbReference type="Pfam" id="PF02786">
    <property type="entry name" value="CPSase_L_D2"/>
    <property type="match status" value="1"/>
</dbReference>
<dbReference type="InterPro" id="IPR011054">
    <property type="entry name" value="Rudment_hybrid_motif"/>
</dbReference>
<feature type="domain" description="ATP-grasp" evidence="8">
    <location>
        <begin position="183"/>
        <end position="380"/>
    </location>
</feature>
<dbReference type="PROSITE" id="PS50979">
    <property type="entry name" value="BC"/>
    <property type="match status" value="1"/>
</dbReference>
<accession>A0A1M5C5X3</accession>
<dbReference type="PROSITE" id="PS00866">
    <property type="entry name" value="CPSASE_1"/>
    <property type="match status" value="1"/>
</dbReference>
<evidence type="ECO:0000256" key="6">
    <source>
        <dbReference type="ARBA" id="ARBA00023267"/>
    </source>
</evidence>
<keyword evidence="4 7" id="KW-0067">ATP-binding</keyword>
<proteinExistence type="predicted"/>
<keyword evidence="11" id="KW-1185">Reference proteome</keyword>
<dbReference type="EMBL" id="FQTV01000009">
    <property type="protein sequence ID" value="SHF50007.1"/>
    <property type="molecule type" value="Genomic_DNA"/>
</dbReference>
<gene>
    <name evidence="10" type="ORF">SAMN05444405_109114</name>
</gene>
<dbReference type="FunFam" id="3.30.470.20:FF:000028">
    <property type="entry name" value="Methylcrotonoyl-CoA carboxylase subunit alpha, mitochondrial"/>
    <property type="match status" value="1"/>
</dbReference>
<dbReference type="Pfam" id="PF02785">
    <property type="entry name" value="Biotin_carb_C"/>
    <property type="match status" value="1"/>
</dbReference>
<evidence type="ECO:0000313" key="11">
    <source>
        <dbReference type="Proteomes" id="UP000184509"/>
    </source>
</evidence>
<dbReference type="InterPro" id="IPR011761">
    <property type="entry name" value="ATP-grasp"/>
</dbReference>
<keyword evidence="3 7" id="KW-0547">Nucleotide-binding</keyword>
<dbReference type="GO" id="GO:0016874">
    <property type="term" value="F:ligase activity"/>
    <property type="evidence" value="ECO:0007669"/>
    <property type="project" value="UniProtKB-KW"/>
</dbReference>
<evidence type="ECO:0000256" key="5">
    <source>
        <dbReference type="ARBA" id="ARBA00022842"/>
    </source>
</evidence>
<keyword evidence="1" id="KW-0436">Ligase</keyword>
<dbReference type="InterPro" id="IPR005482">
    <property type="entry name" value="Biotin_COase_C"/>
</dbReference>
<dbReference type="FunFam" id="3.30.1490.20:FF:000018">
    <property type="entry name" value="Biotin carboxylase"/>
    <property type="match status" value="1"/>
</dbReference>
<dbReference type="SUPFAM" id="SSF52440">
    <property type="entry name" value="PreATP-grasp domain"/>
    <property type="match status" value="1"/>
</dbReference>
<dbReference type="SUPFAM" id="SSF56059">
    <property type="entry name" value="Glutathione synthetase ATP-binding domain-like"/>
    <property type="match status" value="1"/>
</dbReference>
<dbReference type="InterPro" id="IPR011764">
    <property type="entry name" value="Biotin_carboxylation_dom"/>
</dbReference>
<evidence type="ECO:0000313" key="10">
    <source>
        <dbReference type="EMBL" id="SHF50007.1"/>
    </source>
</evidence>
<evidence type="ECO:0000256" key="1">
    <source>
        <dbReference type="ARBA" id="ARBA00022598"/>
    </source>
</evidence>
<evidence type="ECO:0000256" key="2">
    <source>
        <dbReference type="ARBA" id="ARBA00022723"/>
    </source>
</evidence>
<dbReference type="PANTHER" id="PTHR45007:SF1">
    <property type="entry name" value="CARBOXYLASE, PUTATIVE (AFU_ORTHOLOGUE AFUA_5G07570)-RELATED"/>
    <property type="match status" value="1"/>
</dbReference>
<dbReference type="AlphaFoldDB" id="A0A1M5C5X3"/>
<evidence type="ECO:0000256" key="4">
    <source>
        <dbReference type="ARBA" id="ARBA00022840"/>
    </source>
</evidence>
<dbReference type="InterPro" id="IPR004549">
    <property type="entry name" value="Acetyl_CoA_COase_biotin_COase"/>
</dbReference>
<dbReference type="GO" id="GO:2001295">
    <property type="term" value="P:malonyl-CoA biosynthetic process"/>
    <property type="evidence" value="ECO:0007669"/>
    <property type="project" value="UniProtKB-UniPathway"/>
</dbReference>
<name>A0A1M5C5X3_9BACE</name>
<dbReference type="PROSITE" id="PS00867">
    <property type="entry name" value="CPSASE_2"/>
    <property type="match status" value="1"/>
</dbReference>
<organism evidence="10 11">
    <name type="scientific">Bacteroides luti</name>
    <dbReference type="NCBI Taxonomy" id="1297750"/>
    <lineage>
        <taxon>Bacteria</taxon>
        <taxon>Pseudomonadati</taxon>
        <taxon>Bacteroidota</taxon>
        <taxon>Bacteroidia</taxon>
        <taxon>Bacteroidales</taxon>
        <taxon>Bacteroidaceae</taxon>
        <taxon>Bacteroides</taxon>
    </lineage>
</organism>
<dbReference type="STRING" id="1297750.SAMN05444405_109114"/>
<keyword evidence="6" id="KW-0092">Biotin</keyword>
<dbReference type="InterPro" id="IPR005481">
    <property type="entry name" value="BC-like_N"/>
</dbReference>
<evidence type="ECO:0000259" key="9">
    <source>
        <dbReference type="PROSITE" id="PS50979"/>
    </source>
</evidence>
<evidence type="ECO:0000256" key="3">
    <source>
        <dbReference type="ARBA" id="ARBA00022741"/>
    </source>
</evidence>
<evidence type="ECO:0000256" key="7">
    <source>
        <dbReference type="PROSITE-ProRule" id="PRU00409"/>
    </source>
</evidence>
<dbReference type="UniPathway" id="UPA00655">
    <property type="reaction ID" value="UER00711"/>
</dbReference>
<dbReference type="SUPFAM" id="SSF51246">
    <property type="entry name" value="Rudiment single hybrid motif"/>
    <property type="match status" value="1"/>
</dbReference>